<evidence type="ECO:0000256" key="9">
    <source>
        <dbReference type="PIRSR" id="PIRSR000005-2"/>
    </source>
</evidence>
<evidence type="ECO:0000256" key="7">
    <source>
        <dbReference type="ARBA" id="ARBA00023004"/>
    </source>
</evidence>
<dbReference type="EMBL" id="CP022278">
    <property type="protein sequence ID" value="ASK26832.1"/>
    <property type="molecule type" value="Genomic_DNA"/>
</dbReference>
<feature type="binding site" description="axial binding residue" evidence="9">
    <location>
        <position position="141"/>
    </location>
    <ligand>
        <name>heme c</name>
        <dbReference type="ChEBI" id="CHEBI:61717"/>
        <label>2</label>
    </ligand>
    <ligandPart>
        <name>Fe</name>
        <dbReference type="ChEBI" id="CHEBI:18248"/>
    </ligandPart>
</feature>
<dbReference type="GO" id="GO:0005506">
    <property type="term" value="F:iron ion binding"/>
    <property type="evidence" value="ECO:0007669"/>
    <property type="project" value="InterPro"/>
</dbReference>
<dbReference type="InterPro" id="IPR050597">
    <property type="entry name" value="Cytochrome_c_Oxidase_Subunit"/>
</dbReference>
<sequence>MKRLTLLALVLAAGAVSAATAPKADPEKGRQVATTVCASCHAADGNSGIAMYPKLSAQHPAYIYKQTLDIKDGKRTSGSSGVMKPMVAALSEQDIRNVAAYYAKQQPKSGEANPKDNVELGAKIYRGGLAEQKIPACMSCHGPAGAGMPAGGTEIVSYPRLGGQHKDYIVAQMKAYKAGQRKNNIMIDIAKRMSDDEVNAVANFIQGLR</sequence>
<dbReference type="GO" id="GO:0009055">
    <property type="term" value="F:electron transfer activity"/>
    <property type="evidence" value="ECO:0007669"/>
    <property type="project" value="InterPro"/>
</dbReference>
<dbReference type="SUPFAM" id="SSF46626">
    <property type="entry name" value="Cytochrome c"/>
    <property type="match status" value="2"/>
</dbReference>
<proteinExistence type="predicted"/>
<dbReference type="InterPro" id="IPR008168">
    <property type="entry name" value="Cyt_C_IC"/>
</dbReference>
<reference evidence="10 11" key="1">
    <citation type="submission" date="2017-06" db="EMBL/GenBank/DDBJ databases">
        <title>Neisseria chenwenguii sp. nov., isolated from the intestinal contents of Tibetan Plateau Pika in Yushu, Qinghai Province, China.</title>
        <authorList>
            <person name="Zhang G."/>
        </authorList>
    </citation>
    <scope>NUCLEOTIDE SEQUENCE [LARGE SCALE GENOMIC DNA]</scope>
    <source>
        <strain evidence="10 11">10023</strain>
    </source>
</reference>
<feature type="binding site" description="covalent" evidence="8">
    <location>
        <position position="40"/>
    </location>
    <ligand>
        <name>heme c</name>
        <dbReference type="ChEBI" id="CHEBI:61717"/>
        <label>1</label>
    </ligand>
</feature>
<name>A0A220S0A7_9NEIS</name>
<dbReference type="GO" id="GO:0042597">
    <property type="term" value="C:periplasmic space"/>
    <property type="evidence" value="ECO:0007669"/>
    <property type="project" value="UniProtKB-SubCell"/>
</dbReference>
<dbReference type="InterPro" id="IPR024167">
    <property type="entry name" value="Cytochrome_c4-like"/>
</dbReference>
<evidence type="ECO:0000313" key="11">
    <source>
        <dbReference type="Proteomes" id="UP000198238"/>
    </source>
</evidence>
<dbReference type="KEGG" id="nei:BG910_02925"/>
<dbReference type="AlphaFoldDB" id="A0A220S0A7"/>
<keyword evidence="3 8" id="KW-0349">Heme</keyword>
<protein>
    <submittedName>
        <fullName evidence="10">Cytochrome C</fullName>
    </submittedName>
</protein>
<feature type="binding site" description="axial binding residue" evidence="9">
    <location>
        <position position="186"/>
    </location>
    <ligand>
        <name>heme c</name>
        <dbReference type="ChEBI" id="CHEBI:61717"/>
        <label>2</label>
    </ligand>
    <ligandPart>
        <name>Fe</name>
        <dbReference type="ChEBI" id="CHEBI:18248"/>
    </ligandPart>
</feature>
<feature type="binding site" description="axial binding residue" evidence="9">
    <location>
        <position position="41"/>
    </location>
    <ligand>
        <name>heme c</name>
        <dbReference type="ChEBI" id="CHEBI:61717"/>
        <label>1</label>
    </ligand>
    <ligandPart>
        <name>Fe</name>
        <dbReference type="ChEBI" id="CHEBI:18248"/>
    </ligandPart>
</feature>
<dbReference type="PRINTS" id="PR00605">
    <property type="entry name" value="CYTCHROMECIC"/>
</dbReference>
<keyword evidence="2" id="KW-0813">Transport</keyword>
<dbReference type="PANTHER" id="PTHR33751:SF9">
    <property type="entry name" value="CYTOCHROME C4"/>
    <property type="match status" value="1"/>
</dbReference>
<evidence type="ECO:0000256" key="2">
    <source>
        <dbReference type="ARBA" id="ARBA00022448"/>
    </source>
</evidence>
<dbReference type="Gene3D" id="1.10.760.10">
    <property type="entry name" value="Cytochrome c-like domain"/>
    <property type="match status" value="2"/>
</dbReference>
<organism evidence="10 11">
    <name type="scientific">Neisseria chenwenguii</name>
    <dbReference type="NCBI Taxonomy" id="1853278"/>
    <lineage>
        <taxon>Bacteria</taxon>
        <taxon>Pseudomonadati</taxon>
        <taxon>Pseudomonadota</taxon>
        <taxon>Betaproteobacteria</taxon>
        <taxon>Neisseriales</taxon>
        <taxon>Neisseriaceae</taxon>
        <taxon>Neisseria</taxon>
    </lineage>
</organism>
<dbReference type="GO" id="GO:0020037">
    <property type="term" value="F:heme binding"/>
    <property type="evidence" value="ECO:0007669"/>
    <property type="project" value="InterPro"/>
</dbReference>
<feature type="binding site" description="covalent" evidence="8">
    <location>
        <position position="37"/>
    </location>
    <ligand>
        <name>heme c</name>
        <dbReference type="ChEBI" id="CHEBI:61717"/>
        <label>1</label>
    </ligand>
</feature>
<dbReference type="RefSeq" id="WP_089035553.1">
    <property type="nucleotide sequence ID" value="NZ_CP022278.1"/>
</dbReference>
<evidence type="ECO:0000256" key="1">
    <source>
        <dbReference type="ARBA" id="ARBA00004418"/>
    </source>
</evidence>
<evidence type="ECO:0000256" key="5">
    <source>
        <dbReference type="ARBA" id="ARBA00022764"/>
    </source>
</evidence>
<feature type="binding site" description="axial binding residue" evidence="9">
    <location>
        <position position="83"/>
    </location>
    <ligand>
        <name>heme c</name>
        <dbReference type="ChEBI" id="CHEBI:61717"/>
        <label>1</label>
    </ligand>
    <ligandPart>
        <name>Fe</name>
        <dbReference type="ChEBI" id="CHEBI:18248"/>
    </ligandPart>
</feature>
<evidence type="ECO:0000256" key="4">
    <source>
        <dbReference type="ARBA" id="ARBA00022723"/>
    </source>
</evidence>
<evidence type="ECO:0000256" key="8">
    <source>
        <dbReference type="PIRSR" id="PIRSR000005-1"/>
    </source>
</evidence>
<comment type="subcellular location">
    <subcellularLocation>
        <location evidence="1">Periplasm</location>
    </subcellularLocation>
</comment>
<feature type="binding site" description="covalent" evidence="8">
    <location>
        <position position="140"/>
    </location>
    <ligand>
        <name>heme c</name>
        <dbReference type="ChEBI" id="CHEBI:61717"/>
        <label>2</label>
    </ligand>
</feature>
<keyword evidence="5" id="KW-0574">Periplasm</keyword>
<dbReference type="PROSITE" id="PS51007">
    <property type="entry name" value="CYTC"/>
    <property type="match status" value="2"/>
</dbReference>
<feature type="binding site" description="covalent" evidence="8">
    <location>
        <position position="137"/>
    </location>
    <ligand>
        <name>heme c</name>
        <dbReference type="ChEBI" id="CHEBI:61717"/>
        <label>2</label>
    </ligand>
</feature>
<dbReference type="Proteomes" id="UP000198238">
    <property type="component" value="Chromosome"/>
</dbReference>
<gene>
    <name evidence="10" type="ORF">BG910_02925</name>
</gene>
<evidence type="ECO:0000313" key="10">
    <source>
        <dbReference type="EMBL" id="ASK26832.1"/>
    </source>
</evidence>
<keyword evidence="7 9" id="KW-0408">Iron</keyword>
<dbReference type="PANTHER" id="PTHR33751">
    <property type="entry name" value="CBB3-TYPE CYTOCHROME C OXIDASE SUBUNIT FIXP"/>
    <property type="match status" value="1"/>
</dbReference>
<accession>A0A220S0A7</accession>
<dbReference type="OrthoDB" id="9773456at2"/>
<keyword evidence="6" id="KW-0249">Electron transport</keyword>
<keyword evidence="11" id="KW-1185">Reference proteome</keyword>
<dbReference type="PIRSF" id="PIRSF000005">
    <property type="entry name" value="Cytochrome_c4"/>
    <property type="match status" value="1"/>
</dbReference>
<dbReference type="InterPro" id="IPR009056">
    <property type="entry name" value="Cyt_c-like_dom"/>
</dbReference>
<evidence type="ECO:0000256" key="3">
    <source>
        <dbReference type="ARBA" id="ARBA00022617"/>
    </source>
</evidence>
<dbReference type="InterPro" id="IPR036909">
    <property type="entry name" value="Cyt_c-like_dom_sf"/>
</dbReference>
<comment type="PTM">
    <text evidence="8">Binds 2 heme c groups covalently per subunit.</text>
</comment>
<evidence type="ECO:0000256" key="6">
    <source>
        <dbReference type="ARBA" id="ARBA00022982"/>
    </source>
</evidence>
<keyword evidence="4 9" id="KW-0479">Metal-binding</keyword>
<dbReference type="Pfam" id="PF00034">
    <property type="entry name" value="Cytochrom_C"/>
    <property type="match status" value="2"/>
</dbReference>